<protein>
    <submittedName>
        <fullName evidence="1">Uncharacterized protein</fullName>
    </submittedName>
</protein>
<accession>A0ABN9H2Q4</accession>
<dbReference type="EMBL" id="CATNWA010019783">
    <property type="protein sequence ID" value="CAI9614991.1"/>
    <property type="molecule type" value="Genomic_DNA"/>
</dbReference>
<gene>
    <name evidence="1" type="ORF">SPARVUS_LOCUS15164062</name>
</gene>
<evidence type="ECO:0000313" key="1">
    <source>
        <dbReference type="EMBL" id="CAI9614991.1"/>
    </source>
</evidence>
<feature type="non-terminal residue" evidence="1">
    <location>
        <position position="1"/>
    </location>
</feature>
<keyword evidence="2" id="KW-1185">Reference proteome</keyword>
<comment type="caution">
    <text evidence="1">The sequence shown here is derived from an EMBL/GenBank/DDBJ whole genome shotgun (WGS) entry which is preliminary data.</text>
</comment>
<evidence type="ECO:0000313" key="2">
    <source>
        <dbReference type="Proteomes" id="UP001162483"/>
    </source>
</evidence>
<dbReference type="Proteomes" id="UP001162483">
    <property type="component" value="Unassembled WGS sequence"/>
</dbReference>
<reference evidence="1" key="1">
    <citation type="submission" date="2023-05" db="EMBL/GenBank/DDBJ databases">
        <authorList>
            <person name="Stuckert A."/>
        </authorList>
    </citation>
    <scope>NUCLEOTIDE SEQUENCE</scope>
</reference>
<sequence length="98" mass="11339">QRARPREALVPPVPCGRIKDSCHLRSLLPPPVMEGISENRLEAADCCQGRGTNKIVGRDCTYHWGSVLLYHHRQCWQVLHRCGHFRKEKGDFFFLNNQ</sequence>
<proteinExistence type="predicted"/>
<name>A0ABN9H2Q4_9NEOB</name>
<organism evidence="1 2">
    <name type="scientific">Staurois parvus</name>
    <dbReference type="NCBI Taxonomy" id="386267"/>
    <lineage>
        <taxon>Eukaryota</taxon>
        <taxon>Metazoa</taxon>
        <taxon>Chordata</taxon>
        <taxon>Craniata</taxon>
        <taxon>Vertebrata</taxon>
        <taxon>Euteleostomi</taxon>
        <taxon>Amphibia</taxon>
        <taxon>Batrachia</taxon>
        <taxon>Anura</taxon>
        <taxon>Neobatrachia</taxon>
        <taxon>Ranoidea</taxon>
        <taxon>Ranidae</taxon>
        <taxon>Staurois</taxon>
    </lineage>
</organism>